<dbReference type="OrthoDB" id="27101at2759"/>
<evidence type="ECO:0000313" key="7">
    <source>
        <dbReference type="Proteomes" id="UP000008076"/>
    </source>
</evidence>
<dbReference type="GO" id="GO:0016020">
    <property type="term" value="C:membrane"/>
    <property type="evidence" value="ECO:0007669"/>
    <property type="project" value="UniProtKB-SubCell"/>
</dbReference>
<evidence type="ECO:0000256" key="3">
    <source>
        <dbReference type="ARBA" id="ARBA00022989"/>
    </source>
</evidence>
<evidence type="ECO:0000256" key="1">
    <source>
        <dbReference type="ARBA" id="ARBA00004141"/>
    </source>
</evidence>
<evidence type="ECO:0000313" key="6">
    <source>
        <dbReference type="EMBL" id="EDR21714.1"/>
    </source>
</evidence>
<protein>
    <submittedName>
        <fullName evidence="6">Uncharacterized protein</fullName>
    </submittedName>
</protein>
<gene>
    <name evidence="6" type="ORF">EDI_161590</name>
</gene>
<reference evidence="7" key="1">
    <citation type="submission" date="2007-12" db="EMBL/GenBank/DDBJ databases">
        <title>Annotation of Entamoeba dispar SAW760.</title>
        <authorList>
            <person name="Lorenzi H."/>
            <person name="Inman J."/>
            <person name="Schobel S."/>
            <person name="Amedeo P."/>
            <person name="Caler E."/>
        </authorList>
    </citation>
    <scope>NUCLEOTIDE SEQUENCE [LARGE SCALE GENOMIC DNA]</scope>
    <source>
        <strain evidence="7">ATCC PRA-260 / SAW760</strain>
    </source>
</reference>
<keyword evidence="7" id="KW-1185">Reference proteome</keyword>
<evidence type="ECO:0000256" key="4">
    <source>
        <dbReference type="ARBA" id="ARBA00023136"/>
    </source>
</evidence>
<dbReference type="eggNOG" id="ENOG502RHDB">
    <property type="taxonomic scope" value="Eukaryota"/>
</dbReference>
<proteinExistence type="predicted"/>
<dbReference type="EMBL" id="DS550966">
    <property type="protein sequence ID" value="EDR21714.1"/>
    <property type="molecule type" value="Genomic_DNA"/>
</dbReference>
<sequence>MAEYIDMDVDDVLSYDAKTGSTSVGMPLIIESFLASCSALTGIVILHTEKTNSYCKAYALQSIFLFAVFFIVSLPFLILCLAVGHAFQTVYLLLLLTYVIIKLFFVVMAVLRSKSESFIGIPGLATWIYSTAARY</sequence>
<keyword evidence="4 5" id="KW-0472">Membrane</keyword>
<organism evidence="7">
    <name type="scientific">Entamoeba dispar (strain ATCC PRA-260 / SAW760)</name>
    <dbReference type="NCBI Taxonomy" id="370354"/>
    <lineage>
        <taxon>Eukaryota</taxon>
        <taxon>Amoebozoa</taxon>
        <taxon>Evosea</taxon>
        <taxon>Archamoebae</taxon>
        <taxon>Mastigamoebida</taxon>
        <taxon>Entamoebidae</taxon>
        <taxon>Entamoeba</taxon>
    </lineage>
</organism>
<keyword evidence="3 5" id="KW-1133">Transmembrane helix</keyword>
<dbReference type="OMA" id="YCKACAF"/>
<comment type="subcellular location">
    <subcellularLocation>
        <location evidence="1">Membrane</location>
        <topology evidence="1">Multi-pass membrane protein</topology>
    </subcellularLocation>
</comment>
<feature type="transmembrane region" description="Helical" evidence="5">
    <location>
        <begin position="90"/>
        <end position="111"/>
    </location>
</feature>
<evidence type="ECO:0000256" key="2">
    <source>
        <dbReference type="ARBA" id="ARBA00022692"/>
    </source>
</evidence>
<keyword evidence="2 5" id="KW-0812">Transmembrane</keyword>
<dbReference type="PANTHER" id="PTHR36460">
    <property type="entry name" value="UPF0132 DOMAIN PROTEIN (AFU_ORTHOLOGUE AFUA_3G10255)"/>
    <property type="match status" value="1"/>
</dbReference>
<dbReference type="RefSeq" id="XP_001741807.1">
    <property type="nucleotide sequence ID" value="XM_001741755.1"/>
</dbReference>
<dbReference type="AlphaFoldDB" id="B0EUS0"/>
<evidence type="ECO:0000256" key="5">
    <source>
        <dbReference type="SAM" id="Phobius"/>
    </source>
</evidence>
<dbReference type="Proteomes" id="UP000008076">
    <property type="component" value="Unassembled WGS sequence"/>
</dbReference>
<name>B0EUS0_ENTDS</name>
<dbReference type="VEuPathDB" id="AmoebaDB:EDI_161590"/>
<feature type="transmembrane region" description="Helical" evidence="5">
    <location>
        <begin position="24"/>
        <end position="46"/>
    </location>
</feature>
<dbReference type="KEGG" id="edi:EDI_161590"/>
<dbReference type="PANTHER" id="PTHR36460:SF1">
    <property type="entry name" value="UPF0132 DOMAIN PROTEIN (AFU_ORTHOLOGUE AFUA_3G10255)"/>
    <property type="match status" value="1"/>
</dbReference>
<feature type="transmembrane region" description="Helical" evidence="5">
    <location>
        <begin position="58"/>
        <end position="84"/>
    </location>
</feature>
<dbReference type="GeneID" id="5886736"/>
<accession>B0EUS0</accession>